<proteinExistence type="predicted"/>
<dbReference type="RefSeq" id="WP_076522996.1">
    <property type="nucleotide sequence ID" value="NZ_CP048103.1"/>
</dbReference>
<dbReference type="OrthoDB" id="185406at2"/>
<dbReference type="InterPro" id="IPR000182">
    <property type="entry name" value="GNAT_dom"/>
</dbReference>
<keyword evidence="2" id="KW-0808">Transferase</keyword>
<dbReference type="PROSITE" id="PS51186">
    <property type="entry name" value="GNAT"/>
    <property type="match status" value="1"/>
</dbReference>
<dbReference type="Pfam" id="PF00583">
    <property type="entry name" value="Acetyltransf_1"/>
    <property type="match status" value="1"/>
</dbReference>
<gene>
    <name evidence="2" type="ORF">SAMN05421790_101331</name>
</gene>
<dbReference type="CDD" id="cd04301">
    <property type="entry name" value="NAT_SF"/>
    <property type="match status" value="1"/>
</dbReference>
<dbReference type="AlphaFoldDB" id="A0A1N7ISY3"/>
<evidence type="ECO:0000313" key="2">
    <source>
        <dbReference type="EMBL" id="SIS40192.1"/>
    </source>
</evidence>
<sequence>MTKISVRPIRRDEIGEFAATGTDPKRIDDVTQYVEQMMKQGSIHREWCFVAVQGNRWVGRIAYWTLPKSGKPHAPVLLDLPWEQEQYLSIGAQLLQETLPLMRELGADQIGYVVDTPPMSPQWQRFPQERMKLLDHIGFRVERVTDRFEWQGEKSGLPGTVKLHFRPLPEVGEAAFIEAIMRVSEQTLDRRIRDERQQEGAWTQARLMYTDMQHMTYDPSWWQLAYGKDGELIGLVMPAQNPTYPVIGYIGVVPEQRGRGYIDTLLNQGTVILHRGGADAIRADTDVENSPMARAFRRAGYIRFAKRYEYSLVLR</sequence>
<dbReference type="Proteomes" id="UP000186795">
    <property type="component" value="Unassembled WGS sequence"/>
</dbReference>
<name>A0A1N7ISY3_9BACL</name>
<dbReference type="GO" id="GO:0016747">
    <property type="term" value="F:acyltransferase activity, transferring groups other than amino-acyl groups"/>
    <property type="evidence" value="ECO:0007669"/>
    <property type="project" value="InterPro"/>
</dbReference>
<dbReference type="SUPFAM" id="SSF55729">
    <property type="entry name" value="Acyl-CoA N-acyltransferases (Nat)"/>
    <property type="match status" value="2"/>
</dbReference>
<dbReference type="Gene3D" id="3.40.630.30">
    <property type="match status" value="1"/>
</dbReference>
<dbReference type="EMBL" id="FTOD01000001">
    <property type="protein sequence ID" value="SIS40192.1"/>
    <property type="molecule type" value="Genomic_DNA"/>
</dbReference>
<reference evidence="3" key="1">
    <citation type="submission" date="2017-01" db="EMBL/GenBank/DDBJ databases">
        <authorList>
            <person name="Varghese N."/>
            <person name="Submissions S."/>
        </authorList>
    </citation>
    <scope>NUCLEOTIDE SEQUENCE [LARGE SCALE GENOMIC DNA]</scope>
    <source>
        <strain evidence="3">DSM 45196</strain>
    </source>
</reference>
<organism evidence="2 3">
    <name type="scientific">Kroppenstedtia eburnea</name>
    <dbReference type="NCBI Taxonomy" id="714067"/>
    <lineage>
        <taxon>Bacteria</taxon>
        <taxon>Bacillati</taxon>
        <taxon>Bacillota</taxon>
        <taxon>Bacilli</taxon>
        <taxon>Bacillales</taxon>
        <taxon>Thermoactinomycetaceae</taxon>
        <taxon>Kroppenstedtia</taxon>
    </lineage>
</organism>
<evidence type="ECO:0000259" key="1">
    <source>
        <dbReference type="PROSITE" id="PS51186"/>
    </source>
</evidence>
<keyword evidence="3" id="KW-1185">Reference proteome</keyword>
<feature type="domain" description="N-acetyltransferase" evidence="1">
    <location>
        <begin position="163"/>
        <end position="315"/>
    </location>
</feature>
<dbReference type="InterPro" id="IPR016181">
    <property type="entry name" value="Acyl_CoA_acyltransferase"/>
</dbReference>
<accession>A0A1N7ISY3</accession>
<evidence type="ECO:0000313" key="3">
    <source>
        <dbReference type="Proteomes" id="UP000186795"/>
    </source>
</evidence>
<protein>
    <submittedName>
        <fullName evidence="2">Acetyltransferase (GNAT) family protein</fullName>
    </submittedName>
</protein>